<accession>A0AA40I6J4</accession>
<dbReference type="PANTHER" id="PTHR14871">
    <property type="entry name" value="DYNEIN REGULATORY COMPLEX PROTEIN 9"/>
    <property type="match status" value="1"/>
</dbReference>
<evidence type="ECO:0008006" key="12">
    <source>
        <dbReference type="Google" id="ProtNLM"/>
    </source>
</evidence>
<feature type="domain" description="Renin receptor N-terminal" evidence="9">
    <location>
        <begin position="180"/>
        <end position="422"/>
    </location>
</feature>
<sequence length="931" mass="105801">MKPSVAIEISWFGACVIGCGRSQLEASNLSSKTWQPEVTVSVTGEPPSIVVEEEETAPETDIEVIPEIIEALSILDVLRICAVLEDTTDQLSILNYIMPVQYERRQSNTMLAIGGESGSCPSGGNDGAVSGSQDQLERVTPWRCGDHSPSLRVALHCCGQRGTMALLIMLLSLVAGVWGNEFSILRSPEYVVFRNGNWSIPGERIPDVAALAMGFSVEEELSWPGLAVGYCYGDSEGSGQTRSTPGSVISYPLENAVPFSLDSVANSIHSLFSQETPVVLQLAPSEERVYMVGKANSIFEDLPVTLGQLRNRLFQENSVLNSFPLNSLSSNNEVDLLFLSELQVLCDISSLLSQHKHLAKDHSPDLYSLELAGLDEIGKHYGEDSEQFRDASKVLVDALQKFADGMYSLYDGNAVVELVTVRSYDTSLVRKTRTILETKQEKNPSSPYNLAYKYNLEYAVVFNMVLWVTISLALAVIITSYKKNIEMNLEEKSPENPPAVPKMSKEEPKLPEIRQGGQLANEFNKVQDLVLQSPARQSVVSTETLKKIQNDRQFLSDVISDTMQELQNSGTFNTLLTSLNEERENKMHFYDIIDREEKGRKRIKSLQKELHNVKRERQVEVQNRNEYIAHLKDQLQELKAKTNMENRFMKRNTELQISQTQKKCNKTEELLLEEIEKLRLRTEEENQIHMEIEIFLRREQQKLEEKLEFWMEKYDKDTEMKQNELNSLKSVKAGDLTHLQDLARMIREYEQVIIEDRIEKEKNKKQVEQSLLELKSIIKLQAWWRGIIVRNEIGGFRMPRKDKDDGKDSKVKYKGSSSYELFPEKNGLECQACMRLKVQKPADLQSLELAGPGGSALRPVRHVTETCPQRLCFPEAVTFQLACRSLCSEKNAQLRPSNHTRDNVFFISRRTFECSFEHMSLYIYSFSFTLF</sequence>
<dbReference type="GO" id="GO:0036126">
    <property type="term" value="C:sperm flagellum"/>
    <property type="evidence" value="ECO:0007669"/>
    <property type="project" value="TreeGrafter"/>
</dbReference>
<keyword evidence="4" id="KW-0206">Cytoskeleton</keyword>
<keyword evidence="7" id="KW-0472">Membrane</keyword>
<dbReference type="AlphaFoldDB" id="A0AA40I6J4"/>
<keyword evidence="7" id="KW-0812">Transmembrane</keyword>
<dbReference type="Pfam" id="PF25294">
    <property type="entry name" value="RENR_N"/>
    <property type="match status" value="1"/>
</dbReference>
<comment type="subcellular location">
    <subcellularLocation>
        <location evidence="2">Cell projection</location>
    </subcellularLocation>
    <subcellularLocation>
        <location evidence="1">Cytoplasm</location>
        <location evidence="1">Cytoskeleton</location>
    </subcellularLocation>
</comment>
<evidence type="ECO:0000256" key="5">
    <source>
        <dbReference type="ARBA" id="ARBA00023273"/>
    </source>
</evidence>
<evidence type="ECO:0000256" key="6">
    <source>
        <dbReference type="SAM" id="Coils"/>
    </source>
</evidence>
<feature type="domain" description="Renin receptor-like C-terminal transmembrane spanning segment" evidence="8">
    <location>
        <begin position="430"/>
        <end position="481"/>
    </location>
</feature>
<feature type="transmembrane region" description="Helical" evidence="7">
    <location>
        <begin position="162"/>
        <end position="179"/>
    </location>
</feature>
<dbReference type="InterPro" id="IPR056780">
    <property type="entry name" value="Renin_r_C"/>
</dbReference>
<keyword evidence="6" id="KW-0175">Coiled coil</keyword>
<dbReference type="PROSITE" id="PS50096">
    <property type="entry name" value="IQ"/>
    <property type="match status" value="1"/>
</dbReference>
<dbReference type="Proteomes" id="UP001177744">
    <property type="component" value="Unassembled WGS sequence"/>
</dbReference>
<proteinExistence type="predicted"/>
<gene>
    <name evidence="10" type="ORF">QTO34_014545</name>
</gene>
<dbReference type="InterPro" id="IPR057318">
    <property type="entry name" value="RENR_N"/>
</dbReference>
<keyword evidence="3" id="KW-0963">Cytoplasm</keyword>
<dbReference type="Pfam" id="PF07850">
    <property type="entry name" value="Renin_r"/>
    <property type="match status" value="1"/>
</dbReference>
<dbReference type="InterPro" id="IPR042618">
    <property type="entry name" value="IQCG"/>
</dbReference>
<reference evidence="10" key="1">
    <citation type="submission" date="2023-06" db="EMBL/GenBank/DDBJ databases">
        <title>Reference genome for the Northern bat (Eptesicus nilssonii), a most northern bat species.</title>
        <authorList>
            <person name="Laine V.N."/>
            <person name="Pulliainen A.T."/>
            <person name="Lilley T.M."/>
        </authorList>
    </citation>
    <scope>NUCLEOTIDE SEQUENCE</scope>
    <source>
        <strain evidence="10">BLF_Eptnil</strain>
        <tissue evidence="10">Kidney</tissue>
    </source>
</reference>
<evidence type="ECO:0000313" key="10">
    <source>
        <dbReference type="EMBL" id="KAK1343987.1"/>
    </source>
</evidence>
<evidence type="ECO:0000256" key="4">
    <source>
        <dbReference type="ARBA" id="ARBA00023212"/>
    </source>
</evidence>
<evidence type="ECO:0000256" key="3">
    <source>
        <dbReference type="ARBA" id="ARBA00022490"/>
    </source>
</evidence>
<evidence type="ECO:0000256" key="1">
    <source>
        <dbReference type="ARBA" id="ARBA00004245"/>
    </source>
</evidence>
<evidence type="ECO:0000259" key="9">
    <source>
        <dbReference type="Pfam" id="PF25294"/>
    </source>
</evidence>
<keyword evidence="5" id="KW-0966">Cell projection</keyword>
<dbReference type="PANTHER" id="PTHR14871:SF1">
    <property type="entry name" value="DYNEIN REGULATORY COMPLEX PROTEIN 9"/>
    <property type="match status" value="1"/>
</dbReference>
<feature type="coiled-coil region" evidence="6">
    <location>
        <begin position="596"/>
        <end position="685"/>
    </location>
</feature>
<dbReference type="EMBL" id="JAULJE010000004">
    <property type="protein sequence ID" value="KAK1343987.1"/>
    <property type="molecule type" value="Genomic_DNA"/>
</dbReference>
<keyword evidence="11" id="KW-1185">Reference proteome</keyword>
<name>A0AA40I6J4_CNENI</name>
<evidence type="ECO:0000313" key="11">
    <source>
        <dbReference type="Proteomes" id="UP001177744"/>
    </source>
</evidence>
<feature type="transmembrane region" description="Helical" evidence="7">
    <location>
        <begin position="458"/>
        <end position="481"/>
    </location>
</feature>
<dbReference type="GO" id="GO:0005737">
    <property type="term" value="C:cytoplasm"/>
    <property type="evidence" value="ECO:0007669"/>
    <property type="project" value="TreeGrafter"/>
</dbReference>
<evidence type="ECO:0000256" key="7">
    <source>
        <dbReference type="SAM" id="Phobius"/>
    </source>
</evidence>
<dbReference type="GO" id="GO:0005856">
    <property type="term" value="C:cytoskeleton"/>
    <property type="evidence" value="ECO:0007669"/>
    <property type="project" value="UniProtKB-SubCell"/>
</dbReference>
<dbReference type="CDD" id="cd23766">
    <property type="entry name" value="IQCG"/>
    <property type="match status" value="1"/>
</dbReference>
<keyword evidence="7" id="KW-1133">Transmembrane helix</keyword>
<evidence type="ECO:0000256" key="2">
    <source>
        <dbReference type="ARBA" id="ARBA00004316"/>
    </source>
</evidence>
<evidence type="ECO:0000259" key="8">
    <source>
        <dbReference type="Pfam" id="PF07850"/>
    </source>
</evidence>
<protein>
    <recommendedName>
        <fullName evidence="12">ATPase H(+)-transporting lysosomal accessory protein 2</fullName>
    </recommendedName>
</protein>
<dbReference type="GO" id="GO:0007288">
    <property type="term" value="P:sperm axoneme assembly"/>
    <property type="evidence" value="ECO:0007669"/>
    <property type="project" value="TreeGrafter"/>
</dbReference>
<organism evidence="10 11">
    <name type="scientific">Cnephaeus nilssonii</name>
    <name type="common">Northern bat</name>
    <name type="synonym">Eptesicus nilssonii</name>
    <dbReference type="NCBI Taxonomy" id="3371016"/>
    <lineage>
        <taxon>Eukaryota</taxon>
        <taxon>Metazoa</taxon>
        <taxon>Chordata</taxon>
        <taxon>Craniata</taxon>
        <taxon>Vertebrata</taxon>
        <taxon>Euteleostomi</taxon>
        <taxon>Mammalia</taxon>
        <taxon>Eutheria</taxon>
        <taxon>Laurasiatheria</taxon>
        <taxon>Chiroptera</taxon>
        <taxon>Yangochiroptera</taxon>
        <taxon>Vespertilionidae</taxon>
        <taxon>Cnephaeus</taxon>
    </lineage>
</organism>
<comment type="caution">
    <text evidence="10">The sequence shown here is derived from an EMBL/GenBank/DDBJ whole genome shotgun (WGS) entry which is preliminary data.</text>
</comment>